<feature type="non-terminal residue" evidence="2">
    <location>
        <position position="1"/>
    </location>
</feature>
<proteinExistence type="predicted"/>
<organism evidence="2 3">
    <name type="scientific">Polypterus senegalus</name>
    <name type="common">Senegal bichir</name>
    <dbReference type="NCBI Taxonomy" id="55291"/>
    <lineage>
        <taxon>Eukaryota</taxon>
        <taxon>Metazoa</taxon>
        <taxon>Chordata</taxon>
        <taxon>Craniata</taxon>
        <taxon>Vertebrata</taxon>
        <taxon>Euteleostomi</taxon>
        <taxon>Actinopterygii</taxon>
        <taxon>Polypteriformes</taxon>
        <taxon>Polypteridae</taxon>
        <taxon>Polypterus</taxon>
    </lineage>
</organism>
<feature type="non-terminal residue" evidence="2">
    <location>
        <position position="52"/>
    </location>
</feature>
<keyword evidence="2" id="KW-0418">Kinase</keyword>
<keyword evidence="3" id="KW-1185">Reference proteome</keyword>
<dbReference type="AlphaFoldDB" id="A0A8X7XE86"/>
<feature type="region of interest" description="Disordered" evidence="1">
    <location>
        <begin position="1"/>
        <end position="22"/>
    </location>
</feature>
<evidence type="ECO:0000313" key="3">
    <source>
        <dbReference type="Proteomes" id="UP000886611"/>
    </source>
</evidence>
<reference evidence="2 3" key="1">
    <citation type="journal article" date="2021" name="Cell">
        <title>Tracing the genetic footprints of vertebrate landing in non-teleost ray-finned fishes.</title>
        <authorList>
            <person name="Bi X."/>
            <person name="Wang K."/>
            <person name="Yang L."/>
            <person name="Pan H."/>
            <person name="Jiang H."/>
            <person name="Wei Q."/>
            <person name="Fang M."/>
            <person name="Yu H."/>
            <person name="Zhu C."/>
            <person name="Cai Y."/>
            <person name="He Y."/>
            <person name="Gan X."/>
            <person name="Zeng H."/>
            <person name="Yu D."/>
            <person name="Zhu Y."/>
            <person name="Jiang H."/>
            <person name="Qiu Q."/>
            <person name="Yang H."/>
            <person name="Zhang Y.E."/>
            <person name="Wang W."/>
            <person name="Zhu M."/>
            <person name="He S."/>
            <person name="Zhang G."/>
        </authorList>
    </citation>
    <scope>NUCLEOTIDE SEQUENCE [LARGE SCALE GENOMIC DNA]</scope>
    <source>
        <strain evidence="2">Bchr_013</strain>
    </source>
</reference>
<evidence type="ECO:0000256" key="1">
    <source>
        <dbReference type="SAM" id="MobiDB-lite"/>
    </source>
</evidence>
<accession>A0A8X7XE86</accession>
<dbReference type="EMBL" id="JAATIS010001241">
    <property type="protein sequence ID" value="KAG2466581.1"/>
    <property type="molecule type" value="Genomic_DNA"/>
</dbReference>
<evidence type="ECO:0000313" key="2">
    <source>
        <dbReference type="EMBL" id="KAG2466581.1"/>
    </source>
</evidence>
<comment type="caution">
    <text evidence="2">The sequence shown here is derived from an EMBL/GenBank/DDBJ whole genome shotgun (WGS) entry which is preliminary data.</text>
</comment>
<gene>
    <name evidence="2" type="primary">Riok2_0</name>
    <name evidence="2" type="ORF">GTO96_0020326</name>
</gene>
<protein>
    <submittedName>
        <fullName evidence="2">RIOK2 kinase</fullName>
    </submittedName>
</protein>
<sequence length="52" mass="6348">MVKQKVKRQMSKQQKFAQRRRLQKGEANLITKERRENMQNIKWSLEAANFWG</sequence>
<feature type="compositionally biased region" description="Basic residues" evidence="1">
    <location>
        <begin position="1"/>
        <end position="10"/>
    </location>
</feature>
<keyword evidence="2" id="KW-0808">Transferase</keyword>
<name>A0A8X7XE86_POLSE</name>
<dbReference type="Proteomes" id="UP000886611">
    <property type="component" value="Unassembled WGS sequence"/>
</dbReference>
<dbReference type="GO" id="GO:0016301">
    <property type="term" value="F:kinase activity"/>
    <property type="evidence" value="ECO:0007669"/>
    <property type="project" value="UniProtKB-KW"/>
</dbReference>